<organism evidence="2 3">
    <name type="scientific">Nannocystis bainbridge</name>
    <dbReference type="NCBI Taxonomy" id="2995303"/>
    <lineage>
        <taxon>Bacteria</taxon>
        <taxon>Pseudomonadati</taxon>
        <taxon>Myxococcota</taxon>
        <taxon>Polyangia</taxon>
        <taxon>Nannocystales</taxon>
        <taxon>Nannocystaceae</taxon>
        <taxon>Nannocystis</taxon>
    </lineage>
</organism>
<dbReference type="Proteomes" id="UP001221686">
    <property type="component" value="Unassembled WGS sequence"/>
</dbReference>
<evidence type="ECO:0000256" key="1">
    <source>
        <dbReference type="SAM" id="MobiDB-lite"/>
    </source>
</evidence>
<gene>
    <name evidence="2" type="ORF">POL25_35980</name>
</gene>
<comment type="caution">
    <text evidence="2">The sequence shown here is derived from an EMBL/GenBank/DDBJ whole genome shotgun (WGS) entry which is preliminary data.</text>
</comment>
<reference evidence="2 3" key="1">
    <citation type="submission" date="2022-11" db="EMBL/GenBank/DDBJ databases">
        <title>Minimal conservation of predation-associated metabolite biosynthetic gene clusters underscores biosynthetic potential of Myxococcota including descriptions for ten novel species: Archangium lansinium sp. nov., Myxococcus landrumus sp. nov., Nannocystis bai.</title>
        <authorList>
            <person name="Ahearne A."/>
            <person name="Stevens C."/>
            <person name="Dowd S."/>
        </authorList>
    </citation>
    <scope>NUCLEOTIDE SEQUENCE [LARGE SCALE GENOMIC DNA]</scope>
    <source>
        <strain evidence="2 3">BB15-2</strain>
    </source>
</reference>
<keyword evidence="3" id="KW-1185">Reference proteome</keyword>
<name>A0ABT5EAA3_9BACT</name>
<feature type="region of interest" description="Disordered" evidence="1">
    <location>
        <begin position="43"/>
        <end position="77"/>
    </location>
</feature>
<evidence type="ECO:0000313" key="3">
    <source>
        <dbReference type="Proteomes" id="UP001221686"/>
    </source>
</evidence>
<proteinExistence type="predicted"/>
<feature type="region of interest" description="Disordered" evidence="1">
    <location>
        <begin position="1"/>
        <end position="22"/>
    </location>
</feature>
<feature type="compositionally biased region" description="Basic and acidic residues" evidence="1">
    <location>
        <begin position="43"/>
        <end position="68"/>
    </location>
</feature>
<sequence>MSPETGRLDSGGRVAVSSCHAPSLADPLRRVCGLRRRVGWDRERGRDRDRDEHDDRQRGTDERGGAGHDDDDFDLVVDLDELDRDDLDELDRDDHGAGDEQR</sequence>
<protein>
    <submittedName>
        <fullName evidence="2">Uncharacterized protein</fullName>
    </submittedName>
</protein>
<dbReference type="EMBL" id="JAQNDL010000003">
    <property type="protein sequence ID" value="MDC0722345.1"/>
    <property type="molecule type" value="Genomic_DNA"/>
</dbReference>
<accession>A0ABT5EAA3</accession>
<evidence type="ECO:0000313" key="2">
    <source>
        <dbReference type="EMBL" id="MDC0722345.1"/>
    </source>
</evidence>